<dbReference type="KEGG" id="moz:MoryE10_21970"/>
<dbReference type="CDD" id="cd00761">
    <property type="entry name" value="Glyco_tranf_GTA_type"/>
    <property type="match status" value="1"/>
</dbReference>
<reference evidence="2" key="1">
    <citation type="submission" date="2019-06" db="EMBL/GenBank/DDBJ databases">
        <title>Complete genome sequence of Methylogaea oryzae strain JCM16910.</title>
        <authorList>
            <person name="Asakawa S."/>
        </authorList>
    </citation>
    <scope>NUCLEOTIDE SEQUENCE</scope>
    <source>
        <strain evidence="2">E10</strain>
    </source>
</reference>
<feature type="domain" description="Streptomycin biosynthesis protein StrF" evidence="1">
    <location>
        <begin position="6"/>
        <end position="216"/>
    </location>
</feature>
<dbReference type="RefSeq" id="WP_221047053.1">
    <property type="nucleotide sequence ID" value="NZ_AP019782.1"/>
</dbReference>
<dbReference type="AlphaFoldDB" id="A0A8D5AIQ1"/>
<sequence>MKPTWSVIVCSIDAGKFAQISQCYERLLAERRFEIIAIHDAKSLSEGYNRGIAAAQGDIVVFSHDDILILDTEFAAKVERRLDGDFDLLGFAGGTQLEDGYWWAAGPEYMRGAVAHAVAKDRHLSLHVYGATGANVEPVVMLDGLCLIANRKTVETVAFDAETFDGFHHYDVDFSWSAHCRGLRLGAMTDVPVIHMSGGIFGSDWKHYRARFWDKYADILPSPRPSPMPEPRATEARTAMFESPYSLLQAWRPEYLRRATIAMLRLRHE</sequence>
<gene>
    <name evidence="2" type="ORF">MoryE10_21970</name>
</gene>
<evidence type="ECO:0000313" key="2">
    <source>
        <dbReference type="EMBL" id="BBL71591.1"/>
    </source>
</evidence>
<dbReference type="InterPro" id="IPR059123">
    <property type="entry name" value="StrF_dom"/>
</dbReference>
<dbReference type="Pfam" id="PF13712">
    <property type="entry name" value="Glyco_tranf_2_5"/>
    <property type="match status" value="1"/>
</dbReference>
<dbReference type="Proteomes" id="UP000824988">
    <property type="component" value="Chromosome"/>
</dbReference>
<evidence type="ECO:0000313" key="3">
    <source>
        <dbReference type="Proteomes" id="UP000824988"/>
    </source>
</evidence>
<dbReference type="EMBL" id="AP019782">
    <property type="protein sequence ID" value="BBL71591.1"/>
    <property type="molecule type" value="Genomic_DNA"/>
</dbReference>
<name>A0A8D5AIQ1_9GAMM</name>
<evidence type="ECO:0000259" key="1">
    <source>
        <dbReference type="Pfam" id="PF13712"/>
    </source>
</evidence>
<keyword evidence="3" id="KW-1185">Reference proteome</keyword>
<organism evidence="2 3">
    <name type="scientific">Methylogaea oryzae</name>
    <dbReference type="NCBI Taxonomy" id="1295382"/>
    <lineage>
        <taxon>Bacteria</taxon>
        <taxon>Pseudomonadati</taxon>
        <taxon>Pseudomonadota</taxon>
        <taxon>Gammaproteobacteria</taxon>
        <taxon>Methylococcales</taxon>
        <taxon>Methylococcaceae</taxon>
        <taxon>Methylogaea</taxon>
    </lineage>
</organism>
<accession>A0A8D5AIQ1</accession>
<proteinExistence type="predicted"/>
<protein>
    <recommendedName>
        <fullName evidence="1">Streptomycin biosynthesis protein StrF domain-containing protein</fullName>
    </recommendedName>
</protein>